<evidence type="ECO:0000313" key="1">
    <source>
        <dbReference type="EMBL" id="MTS52542.1"/>
    </source>
</evidence>
<protein>
    <submittedName>
        <fullName evidence="1">Uncharacterized protein</fullName>
    </submittedName>
</protein>
<dbReference type="AlphaFoldDB" id="A0A6I3QPL9"/>
<proteinExistence type="predicted"/>
<evidence type="ECO:0000313" key="2">
    <source>
        <dbReference type="Proteomes" id="UP000449193"/>
    </source>
</evidence>
<name>A0A6I3QPL9_9FIRM</name>
<sequence>MPASAASPGLLKRVMLSSASDVTAPAPTPTRTPAMYAALSATSCWNCRASAASSCPDHRPSASAARSIAVSCIGYSSCGAFITSA</sequence>
<dbReference type="Proteomes" id="UP000449193">
    <property type="component" value="Unassembled WGS sequence"/>
</dbReference>
<comment type="caution">
    <text evidence="1">The sequence shown here is derived from an EMBL/GenBank/DDBJ whole genome shotgun (WGS) entry which is preliminary data.</text>
</comment>
<dbReference type="RefSeq" id="WP_117474184.1">
    <property type="nucleotide sequence ID" value="NZ_JBKVGE010000022.1"/>
</dbReference>
<gene>
    <name evidence="1" type="ORF">GMD52_13505</name>
</gene>
<organism evidence="1 2">
    <name type="scientific">Ruthenibacterium lactatiformans</name>
    <dbReference type="NCBI Taxonomy" id="1550024"/>
    <lineage>
        <taxon>Bacteria</taxon>
        <taxon>Bacillati</taxon>
        <taxon>Bacillota</taxon>
        <taxon>Clostridia</taxon>
        <taxon>Eubacteriales</taxon>
        <taxon>Oscillospiraceae</taxon>
        <taxon>Ruthenibacterium</taxon>
    </lineage>
</organism>
<dbReference type="EMBL" id="WMZR01000019">
    <property type="protein sequence ID" value="MTS52542.1"/>
    <property type="molecule type" value="Genomic_DNA"/>
</dbReference>
<reference evidence="1 2" key="1">
    <citation type="journal article" date="2019" name="Nat. Med.">
        <title>A library of human gut bacterial isolates paired with longitudinal multiomics data enables mechanistic microbiome research.</title>
        <authorList>
            <person name="Poyet M."/>
            <person name="Groussin M."/>
            <person name="Gibbons S.M."/>
            <person name="Avila-Pacheco J."/>
            <person name="Jiang X."/>
            <person name="Kearney S.M."/>
            <person name="Perrotta A.R."/>
            <person name="Berdy B."/>
            <person name="Zhao S."/>
            <person name="Lieberman T.D."/>
            <person name="Swanson P.K."/>
            <person name="Smith M."/>
            <person name="Roesemann S."/>
            <person name="Alexander J.E."/>
            <person name="Rich S.A."/>
            <person name="Livny J."/>
            <person name="Vlamakis H."/>
            <person name="Clish C."/>
            <person name="Bullock K."/>
            <person name="Deik A."/>
            <person name="Scott J."/>
            <person name="Pierce K.A."/>
            <person name="Xavier R.J."/>
            <person name="Alm E.J."/>
        </authorList>
    </citation>
    <scope>NUCLEOTIDE SEQUENCE [LARGE SCALE GENOMIC DNA]</scope>
    <source>
        <strain evidence="1 2">BIOML-A7</strain>
    </source>
</reference>
<accession>A0A6I3QPL9</accession>